<evidence type="ECO:0000259" key="3">
    <source>
        <dbReference type="Pfam" id="PF10099"/>
    </source>
</evidence>
<feature type="region of interest" description="Disordered" evidence="1">
    <location>
        <begin position="110"/>
        <end position="129"/>
    </location>
</feature>
<sequence>MNGQNSDKVGNIGGPGNEKVCIRMYTEQEWIDWLLGTLEEPRHSEMAMHLNHCKICLAQKTYWESVLGLAKQDGSMPELKQPEHSGTTVMAEQLKLQDMSELVSGSAPGNRALPPYPAADPEQSQSQRYQQIVPPSVPRLDLWADLAPSVRIRRSLRNRVRWIGWRRRALRLFTVRWKWTVSLAAMLLVLVGMGVVIDHLNQPAASWDRYVQTYEPEALPVLSKPDTISYPIAMGRMEPENGMVWYNAGTREMLMLVGGLVPDKGQMVRVWIVKEGARDSLGLLQYHNNRAHLYVKDKTLGYGDSLELTIEPAYGTPEMNGSTNSISLDLLGR</sequence>
<dbReference type="InterPro" id="IPR018764">
    <property type="entry name" value="RskA_C"/>
</dbReference>
<keyword evidence="2" id="KW-1133">Transmembrane helix</keyword>
<evidence type="ECO:0000313" key="4">
    <source>
        <dbReference type="EMBL" id="SMF60906.1"/>
    </source>
</evidence>
<keyword evidence="2" id="KW-0472">Membrane</keyword>
<keyword evidence="5" id="KW-1185">Reference proteome</keyword>
<feature type="domain" description="Anti-sigma K factor RskA C-terminal" evidence="3">
    <location>
        <begin position="181"/>
        <end position="317"/>
    </location>
</feature>
<name>A0ABY1M2L6_9BACL</name>
<dbReference type="EMBL" id="FXAE01000062">
    <property type="protein sequence ID" value="SMF60906.1"/>
    <property type="molecule type" value="Genomic_DNA"/>
</dbReference>
<evidence type="ECO:0000256" key="2">
    <source>
        <dbReference type="SAM" id="Phobius"/>
    </source>
</evidence>
<dbReference type="Pfam" id="PF10099">
    <property type="entry name" value="RskA_C"/>
    <property type="match status" value="1"/>
</dbReference>
<feature type="transmembrane region" description="Helical" evidence="2">
    <location>
        <begin position="177"/>
        <end position="197"/>
    </location>
</feature>
<comment type="caution">
    <text evidence="4">The sequence shown here is derived from an EMBL/GenBank/DDBJ whole genome shotgun (WGS) entry which is preliminary data.</text>
</comment>
<protein>
    <submittedName>
        <fullName evidence="4">Anti-sigma-K factor rskA</fullName>
    </submittedName>
</protein>
<accession>A0ABY1M2L6</accession>
<dbReference type="RefSeq" id="WP_085279726.1">
    <property type="nucleotide sequence ID" value="NZ_FXAE01000062.1"/>
</dbReference>
<evidence type="ECO:0000256" key="1">
    <source>
        <dbReference type="SAM" id="MobiDB-lite"/>
    </source>
</evidence>
<organism evidence="4 5">
    <name type="scientific">Paenibacillus barengoltzii J12</name>
    <dbReference type="NCBI Taxonomy" id="935846"/>
    <lineage>
        <taxon>Bacteria</taxon>
        <taxon>Bacillati</taxon>
        <taxon>Bacillota</taxon>
        <taxon>Bacilli</taxon>
        <taxon>Bacillales</taxon>
        <taxon>Paenibacillaceae</taxon>
        <taxon>Paenibacillus</taxon>
    </lineage>
</organism>
<gene>
    <name evidence="4" type="ORF">SAMN02744124_04016</name>
</gene>
<proteinExistence type="predicted"/>
<reference evidence="4 5" key="1">
    <citation type="submission" date="2017-04" db="EMBL/GenBank/DDBJ databases">
        <authorList>
            <person name="Varghese N."/>
            <person name="Submissions S."/>
        </authorList>
    </citation>
    <scope>NUCLEOTIDE SEQUENCE [LARGE SCALE GENOMIC DNA]</scope>
    <source>
        <strain evidence="4 5">J12</strain>
    </source>
</reference>
<dbReference type="Proteomes" id="UP000192939">
    <property type="component" value="Unassembled WGS sequence"/>
</dbReference>
<evidence type="ECO:0000313" key="5">
    <source>
        <dbReference type="Proteomes" id="UP000192939"/>
    </source>
</evidence>
<keyword evidence="2" id="KW-0812">Transmembrane</keyword>